<dbReference type="Pfam" id="PF02668">
    <property type="entry name" value="TauD"/>
    <property type="match status" value="1"/>
</dbReference>
<dbReference type="Gene3D" id="3.60.130.10">
    <property type="entry name" value="Clavaminate synthase-like"/>
    <property type="match status" value="1"/>
</dbReference>
<dbReference type="Proteomes" id="UP000017836">
    <property type="component" value="Unassembled WGS sequence"/>
</dbReference>
<dbReference type="PANTHER" id="PTHR10696">
    <property type="entry name" value="GAMMA-BUTYROBETAINE HYDROXYLASE-RELATED"/>
    <property type="match status" value="1"/>
</dbReference>
<feature type="domain" description="TauD/TfdA-like" evidence="2">
    <location>
        <begin position="50"/>
        <end position="131"/>
    </location>
</feature>
<name>U5DHJ6_AMBTC</name>
<evidence type="ECO:0000256" key="1">
    <source>
        <dbReference type="ARBA" id="ARBA00023002"/>
    </source>
</evidence>
<accession>U5DHJ6</accession>
<reference evidence="4" key="1">
    <citation type="journal article" date="2013" name="Science">
        <title>The Amborella genome and the evolution of flowering plants.</title>
        <authorList>
            <consortium name="Amborella Genome Project"/>
        </authorList>
    </citation>
    <scope>NUCLEOTIDE SEQUENCE [LARGE SCALE GENOMIC DNA]</scope>
</reference>
<evidence type="ECO:0000313" key="3">
    <source>
        <dbReference type="EMBL" id="ERN19968.1"/>
    </source>
</evidence>
<dbReference type="STRING" id="13333.U5DHJ6"/>
<dbReference type="SUPFAM" id="SSF51197">
    <property type="entry name" value="Clavaminate synthase-like"/>
    <property type="match status" value="1"/>
</dbReference>
<dbReference type="HOGENOM" id="CLU_128422_0_0_1"/>
<dbReference type="InterPro" id="IPR050411">
    <property type="entry name" value="AlphaKG_dependent_hydroxylases"/>
</dbReference>
<evidence type="ECO:0000259" key="2">
    <source>
        <dbReference type="Pfam" id="PF02668"/>
    </source>
</evidence>
<sequence>MEFVEGKVKEEKWFGEIVFPRTLLPSHGFEDGLSTPSHEGGETRLAEAVRANRGWLDEQLSRHGAILFRGFDVHRAEDFGSVVEAFGWEEMVYEAGGAVRSKVADRVYTANESPPEKLIDFHHEMSYDSRLRRIGQHYGQSLPKLQES</sequence>
<keyword evidence="1" id="KW-0560">Oxidoreductase</keyword>
<dbReference type="OMA" id="EMAMVIN"/>
<protein>
    <recommendedName>
        <fullName evidence="2">TauD/TfdA-like domain-containing protein</fullName>
    </recommendedName>
</protein>
<proteinExistence type="predicted"/>
<dbReference type="Gramene" id="ERN19968">
    <property type="protein sequence ID" value="ERN19968"/>
    <property type="gene ID" value="AMTR_s00071p00131920"/>
</dbReference>
<dbReference type="GO" id="GO:0016491">
    <property type="term" value="F:oxidoreductase activity"/>
    <property type="evidence" value="ECO:0007669"/>
    <property type="project" value="UniProtKB-KW"/>
</dbReference>
<evidence type="ECO:0000313" key="4">
    <source>
        <dbReference type="Proteomes" id="UP000017836"/>
    </source>
</evidence>
<dbReference type="InterPro" id="IPR042098">
    <property type="entry name" value="TauD-like_sf"/>
</dbReference>
<organism evidence="3 4">
    <name type="scientific">Amborella trichopoda</name>
    <dbReference type="NCBI Taxonomy" id="13333"/>
    <lineage>
        <taxon>Eukaryota</taxon>
        <taxon>Viridiplantae</taxon>
        <taxon>Streptophyta</taxon>
        <taxon>Embryophyta</taxon>
        <taxon>Tracheophyta</taxon>
        <taxon>Spermatophyta</taxon>
        <taxon>Magnoliopsida</taxon>
        <taxon>Amborellales</taxon>
        <taxon>Amborellaceae</taxon>
        <taxon>Amborella</taxon>
    </lineage>
</organism>
<dbReference type="PANTHER" id="PTHR10696:SF21">
    <property type="entry name" value="TAUD_TFDA-LIKE DOMAIN-CONTAINING PROTEIN"/>
    <property type="match status" value="1"/>
</dbReference>
<dbReference type="AlphaFoldDB" id="U5DHJ6"/>
<gene>
    <name evidence="3" type="ORF">AMTR_s00071p00131920</name>
</gene>
<dbReference type="EMBL" id="KI392062">
    <property type="protein sequence ID" value="ERN19968.1"/>
    <property type="molecule type" value="Genomic_DNA"/>
</dbReference>
<dbReference type="InterPro" id="IPR003819">
    <property type="entry name" value="TauD/TfdA-like"/>
</dbReference>
<keyword evidence="4" id="KW-1185">Reference proteome</keyword>